<dbReference type="PANTHER" id="PTHR22997">
    <property type="entry name" value="PIH1 DOMAIN-CONTAINING PROTEIN 1"/>
    <property type="match status" value="1"/>
</dbReference>
<dbReference type="InterPro" id="IPR050734">
    <property type="entry name" value="PIH1/Kintoun_subfamily"/>
</dbReference>
<organism evidence="4 5">
    <name type="scientific">Mortierella polycephala</name>
    <dbReference type="NCBI Taxonomy" id="41804"/>
    <lineage>
        <taxon>Eukaryota</taxon>
        <taxon>Fungi</taxon>
        <taxon>Fungi incertae sedis</taxon>
        <taxon>Mucoromycota</taxon>
        <taxon>Mortierellomycotina</taxon>
        <taxon>Mortierellomycetes</taxon>
        <taxon>Mortierellales</taxon>
        <taxon>Mortierellaceae</taxon>
        <taxon>Mortierella</taxon>
    </lineage>
</organism>
<gene>
    <name evidence="4" type="ORF">BG011_004879</name>
</gene>
<keyword evidence="5" id="KW-1185">Reference proteome</keyword>
<dbReference type="Proteomes" id="UP000726737">
    <property type="component" value="Unassembled WGS sequence"/>
</dbReference>
<dbReference type="OrthoDB" id="5135119at2759"/>
<dbReference type="AlphaFoldDB" id="A0A9P6Q0C2"/>
<accession>A0A9P6Q0C2</accession>
<evidence type="ECO:0000256" key="1">
    <source>
        <dbReference type="ARBA" id="ARBA00008511"/>
    </source>
</evidence>
<dbReference type="GO" id="GO:0005737">
    <property type="term" value="C:cytoplasm"/>
    <property type="evidence" value="ECO:0007669"/>
    <property type="project" value="TreeGrafter"/>
</dbReference>
<dbReference type="PANTHER" id="PTHR22997:SF0">
    <property type="entry name" value="PIH1 DOMAIN-CONTAINING PROTEIN 1"/>
    <property type="match status" value="1"/>
</dbReference>
<sequence>MSFLDFETTDSKSSAFLLPSLAGPNPSHADPTAAADARDAADEEAILQEFKSNPKAALALAKSYAAAAQAPRQAMTEITPVPGFVLQTLTTKESSKVPIGANKDVIFAKDTLVFINVCSSDLMPKPTKATEAEIRRAINAEEGVNYQVPFQLSPPREYLDSLTKPYLVVDACIHTEPYKRTEKDFDYKLYIMELAMEWVEEKCRIDLSRNFELPNLKSKDELKKRPVILPKPPAIQEVDGADRNHTTTAITTKNLTATTTSAVVPTNVEKMMEDAIIVPTAGKDDIVLMSRLLPCTKGTLGIIVEVDLPNHSSMDGVTLDVVLPDKLVLHSKSQGQGVDQGKEYHVEVDMPNEPLDIDAVYAEFSKPKRTLRVYTLKKKRN</sequence>
<dbReference type="GO" id="GO:0000492">
    <property type="term" value="P:box C/D snoRNP assembly"/>
    <property type="evidence" value="ECO:0007669"/>
    <property type="project" value="TreeGrafter"/>
</dbReference>
<dbReference type="GO" id="GO:0097255">
    <property type="term" value="C:R2TP complex"/>
    <property type="evidence" value="ECO:0007669"/>
    <property type="project" value="TreeGrafter"/>
</dbReference>
<evidence type="ECO:0000313" key="5">
    <source>
        <dbReference type="Proteomes" id="UP000726737"/>
    </source>
</evidence>
<proteinExistence type="inferred from homology"/>
<comment type="similarity">
    <text evidence="1">Belongs to the PIH1 family.</text>
</comment>
<evidence type="ECO:0000313" key="4">
    <source>
        <dbReference type="EMBL" id="KAG0255886.1"/>
    </source>
</evidence>
<comment type="caution">
    <text evidence="4">The sequence shown here is derived from an EMBL/GenBank/DDBJ whole genome shotgun (WGS) entry which is preliminary data.</text>
</comment>
<evidence type="ECO:0000256" key="2">
    <source>
        <dbReference type="SAM" id="MobiDB-lite"/>
    </source>
</evidence>
<dbReference type="EMBL" id="JAAAJA010000328">
    <property type="protein sequence ID" value="KAG0255886.1"/>
    <property type="molecule type" value="Genomic_DNA"/>
</dbReference>
<protein>
    <recommendedName>
        <fullName evidence="3">PIH1 N-terminal domain-containing protein</fullName>
    </recommendedName>
</protein>
<dbReference type="GO" id="GO:1990904">
    <property type="term" value="C:ribonucleoprotein complex"/>
    <property type="evidence" value="ECO:0007669"/>
    <property type="project" value="TreeGrafter"/>
</dbReference>
<name>A0A9P6Q0C2_9FUNG</name>
<feature type="domain" description="PIH1 N-terminal" evidence="3">
    <location>
        <begin position="110"/>
        <end position="232"/>
    </location>
</feature>
<dbReference type="Pfam" id="PF08190">
    <property type="entry name" value="PIH1"/>
    <property type="match status" value="1"/>
</dbReference>
<evidence type="ECO:0000259" key="3">
    <source>
        <dbReference type="Pfam" id="PF08190"/>
    </source>
</evidence>
<reference evidence="4" key="1">
    <citation type="journal article" date="2020" name="Fungal Divers.">
        <title>Resolving the Mortierellaceae phylogeny through synthesis of multi-gene phylogenetics and phylogenomics.</title>
        <authorList>
            <person name="Vandepol N."/>
            <person name="Liber J."/>
            <person name="Desiro A."/>
            <person name="Na H."/>
            <person name="Kennedy M."/>
            <person name="Barry K."/>
            <person name="Grigoriev I.V."/>
            <person name="Miller A.N."/>
            <person name="O'Donnell K."/>
            <person name="Stajich J.E."/>
            <person name="Bonito G."/>
        </authorList>
    </citation>
    <scope>NUCLEOTIDE SEQUENCE</scope>
    <source>
        <strain evidence="4">KOD948</strain>
    </source>
</reference>
<feature type="region of interest" description="Disordered" evidence="2">
    <location>
        <begin position="17"/>
        <end position="40"/>
    </location>
</feature>
<dbReference type="GO" id="GO:0006364">
    <property type="term" value="P:rRNA processing"/>
    <property type="evidence" value="ECO:0007669"/>
    <property type="project" value="TreeGrafter"/>
</dbReference>
<dbReference type="InterPro" id="IPR012981">
    <property type="entry name" value="PIH1_N"/>
</dbReference>